<dbReference type="InterPro" id="IPR006464">
    <property type="entry name" value="AcTrfase_RimI/Ard1"/>
</dbReference>
<evidence type="ECO:0000256" key="1">
    <source>
        <dbReference type="RuleBase" id="RU363094"/>
    </source>
</evidence>
<dbReference type="Proteomes" id="UP000194903">
    <property type="component" value="Unassembled WGS sequence"/>
</dbReference>
<dbReference type="InterPro" id="IPR000182">
    <property type="entry name" value="GNAT_dom"/>
</dbReference>
<dbReference type="PROSITE" id="PS51186">
    <property type="entry name" value="GNAT"/>
    <property type="match status" value="1"/>
</dbReference>
<dbReference type="GO" id="GO:0005737">
    <property type="term" value="C:cytoplasm"/>
    <property type="evidence" value="ECO:0007669"/>
    <property type="project" value="UniProtKB-SubCell"/>
</dbReference>
<keyword evidence="3" id="KW-0808">Transferase</keyword>
<dbReference type="InterPro" id="IPR016181">
    <property type="entry name" value="Acyl_CoA_acyltransferase"/>
</dbReference>
<comment type="function">
    <text evidence="1">Acetylates the N-terminal alanine of ribosomal protein bS18.</text>
</comment>
<dbReference type="NCBIfam" id="TIGR01575">
    <property type="entry name" value="rimI"/>
    <property type="match status" value="1"/>
</dbReference>
<evidence type="ECO:0000259" key="2">
    <source>
        <dbReference type="PROSITE" id="PS51186"/>
    </source>
</evidence>
<dbReference type="Pfam" id="PF00583">
    <property type="entry name" value="Acetyltransf_1"/>
    <property type="match status" value="1"/>
</dbReference>
<dbReference type="EMBL" id="NHOC01000004">
    <property type="protein sequence ID" value="OUM21078.1"/>
    <property type="molecule type" value="Genomic_DNA"/>
</dbReference>
<comment type="caution">
    <text evidence="3">The sequence shown here is derived from an EMBL/GenBank/DDBJ whole genome shotgun (WGS) entry which is preliminary data.</text>
</comment>
<proteinExistence type="inferred from homology"/>
<dbReference type="RefSeq" id="WP_087018633.1">
    <property type="nucleotide sequence ID" value="NZ_CP178353.1"/>
</dbReference>
<keyword evidence="4" id="KW-1185">Reference proteome</keyword>
<dbReference type="EC" id="2.3.1.266" evidence="1"/>
<keyword evidence="1" id="KW-0963">Cytoplasm</keyword>
<dbReference type="CDD" id="cd04301">
    <property type="entry name" value="NAT_SF"/>
    <property type="match status" value="1"/>
</dbReference>
<name>A0A252F5L8_9FIRM</name>
<dbReference type="OrthoDB" id="9794566at2"/>
<comment type="similarity">
    <text evidence="1">Belongs to the acetyltransferase family. RimI subfamily.</text>
</comment>
<dbReference type="InterPro" id="IPR050276">
    <property type="entry name" value="MshD_Acetyltransferase"/>
</dbReference>
<reference evidence="3 4" key="1">
    <citation type="submission" date="2017-05" db="EMBL/GenBank/DDBJ databases">
        <title>Butyricicoccus porcorum sp. nov. a butyrate-producing bacterium from the swine intestinal tract.</title>
        <authorList>
            <person name="Trachsel J."/>
            <person name="Humphrey S."/>
            <person name="Allen H.K."/>
        </authorList>
    </citation>
    <scope>NUCLEOTIDE SEQUENCE [LARGE SCALE GENOMIC DNA]</scope>
    <source>
        <strain evidence="3">BB10</strain>
    </source>
</reference>
<dbReference type="SUPFAM" id="SSF55729">
    <property type="entry name" value="Acyl-CoA N-acyltransferases (Nat)"/>
    <property type="match status" value="1"/>
</dbReference>
<feature type="domain" description="N-acetyltransferase" evidence="2">
    <location>
        <begin position="4"/>
        <end position="147"/>
    </location>
</feature>
<dbReference type="PANTHER" id="PTHR43617">
    <property type="entry name" value="L-AMINO ACID N-ACETYLTRANSFERASE"/>
    <property type="match status" value="1"/>
</dbReference>
<dbReference type="GO" id="GO:0008999">
    <property type="term" value="F:protein-N-terminal-alanine acetyltransferase activity"/>
    <property type="evidence" value="ECO:0007669"/>
    <property type="project" value="UniProtKB-EC"/>
</dbReference>
<comment type="subcellular location">
    <subcellularLocation>
        <location evidence="1">Cytoplasm</location>
    </subcellularLocation>
</comment>
<sequence>MSEICIVPFAAEHVGAIAEIERACFADPWTEDGLREELDNICARFLTAVDESGTVAGYIGCHTVLDEGYIANVAVAPAFRRRGIGRRLVQALLARSADLTFVTLEVRASNAPAIALYTACGFVPVGTRRRFYSHPTEDALLMTAQLKEG</sequence>
<evidence type="ECO:0000313" key="4">
    <source>
        <dbReference type="Proteomes" id="UP000194903"/>
    </source>
</evidence>
<accession>A0A252F5L8</accession>
<gene>
    <name evidence="3" type="ORF">CBW42_05705</name>
</gene>
<dbReference type="PANTHER" id="PTHR43617:SF20">
    <property type="entry name" value="N-ALPHA-ACETYLTRANSFERASE RIMI"/>
    <property type="match status" value="1"/>
</dbReference>
<protein>
    <recommendedName>
        <fullName evidence="1">[Ribosomal protein bS18]-alanine N-acetyltransferase</fullName>
        <ecNumber evidence="1">2.3.1.266</ecNumber>
    </recommendedName>
</protein>
<evidence type="ECO:0000313" key="3">
    <source>
        <dbReference type="EMBL" id="OUM21078.1"/>
    </source>
</evidence>
<organism evidence="3 4">
    <name type="scientific">Butyricicoccus porcorum</name>
    <dbReference type="NCBI Taxonomy" id="1945634"/>
    <lineage>
        <taxon>Bacteria</taxon>
        <taxon>Bacillati</taxon>
        <taxon>Bacillota</taxon>
        <taxon>Clostridia</taxon>
        <taxon>Eubacteriales</taxon>
        <taxon>Butyricicoccaceae</taxon>
        <taxon>Butyricicoccus</taxon>
    </lineage>
</organism>
<dbReference type="AlphaFoldDB" id="A0A252F5L8"/>
<dbReference type="Gene3D" id="3.40.630.30">
    <property type="match status" value="1"/>
</dbReference>
<comment type="catalytic activity">
    <reaction evidence="1">
        <text>N-terminal L-alanyl-[ribosomal protein bS18] + acetyl-CoA = N-terminal N(alpha)-acetyl-L-alanyl-[ribosomal protein bS18] + CoA + H(+)</text>
        <dbReference type="Rhea" id="RHEA:43756"/>
        <dbReference type="Rhea" id="RHEA-COMP:10676"/>
        <dbReference type="Rhea" id="RHEA-COMP:10677"/>
        <dbReference type="ChEBI" id="CHEBI:15378"/>
        <dbReference type="ChEBI" id="CHEBI:57287"/>
        <dbReference type="ChEBI" id="CHEBI:57288"/>
        <dbReference type="ChEBI" id="CHEBI:64718"/>
        <dbReference type="ChEBI" id="CHEBI:83683"/>
        <dbReference type="EC" id="2.3.1.266"/>
    </reaction>
</comment>